<keyword evidence="3" id="KW-1003">Cell membrane</keyword>
<evidence type="ECO:0000256" key="1">
    <source>
        <dbReference type="ARBA" id="ARBA00004651"/>
    </source>
</evidence>
<evidence type="ECO:0000256" key="4">
    <source>
        <dbReference type="ARBA" id="ARBA00022692"/>
    </source>
</evidence>
<comment type="similarity">
    <text evidence="2">Belongs to the CpsC/CapA family.</text>
</comment>
<dbReference type="GO" id="GO:0004713">
    <property type="term" value="F:protein tyrosine kinase activity"/>
    <property type="evidence" value="ECO:0007669"/>
    <property type="project" value="TreeGrafter"/>
</dbReference>
<proteinExistence type="inferred from homology"/>
<dbReference type="GO" id="GO:0005886">
    <property type="term" value="C:plasma membrane"/>
    <property type="evidence" value="ECO:0007669"/>
    <property type="project" value="UniProtKB-SubCell"/>
</dbReference>
<evidence type="ECO:0000256" key="7">
    <source>
        <dbReference type="SAM" id="Phobius"/>
    </source>
</evidence>
<dbReference type="EMBL" id="CZBO01000002">
    <property type="protein sequence ID" value="CUP97775.1"/>
    <property type="molecule type" value="Genomic_DNA"/>
</dbReference>
<dbReference type="Pfam" id="PF13807">
    <property type="entry name" value="GNVR"/>
    <property type="match status" value="1"/>
</dbReference>
<gene>
    <name evidence="10" type="primary">cap8A_2</name>
    <name evidence="10" type="ORF">ERS852568_01404</name>
</gene>
<accession>A0A174SQT7</accession>
<comment type="subcellular location">
    <subcellularLocation>
        <location evidence="1">Cell membrane</location>
        <topology evidence="1">Multi-pass membrane protein</topology>
    </subcellularLocation>
</comment>
<evidence type="ECO:0000259" key="8">
    <source>
        <dbReference type="Pfam" id="PF02706"/>
    </source>
</evidence>
<keyword evidence="6 7" id="KW-0472">Membrane</keyword>
<name>A0A174SQT7_9CLOT</name>
<sequence>MNEENINISEIFSALKQRYKLIIAITLAFTLISGIISFFVIKPKYEANVKLFIGKEESKNAEYNSSEVQMYQKLITTYAEVVKTDDLIEKSLNENKIDKEISAVKGGLKVSPRADTQILEISYTDTDKELAFNLLNGITSNFIKDSKKLIPNGNIQIIEKVKMPEKPVSPNKKLNILIAFVLGLMVSVGLSLLLEFMDNTFRSKADLEQALDLPVLSTIPEFDSLDLDDRRASRRR</sequence>
<evidence type="ECO:0000313" key="11">
    <source>
        <dbReference type="Proteomes" id="UP000095563"/>
    </source>
</evidence>
<reference evidence="10 11" key="1">
    <citation type="submission" date="2015-09" db="EMBL/GenBank/DDBJ databases">
        <authorList>
            <consortium name="Pathogen Informatics"/>
        </authorList>
    </citation>
    <scope>NUCLEOTIDE SEQUENCE [LARGE SCALE GENOMIC DNA]</scope>
    <source>
        <strain evidence="10 11">2789STDY5834956</strain>
    </source>
</reference>
<evidence type="ECO:0000256" key="3">
    <source>
        <dbReference type="ARBA" id="ARBA00022475"/>
    </source>
</evidence>
<evidence type="ECO:0000256" key="2">
    <source>
        <dbReference type="ARBA" id="ARBA00006683"/>
    </source>
</evidence>
<feature type="transmembrane region" description="Helical" evidence="7">
    <location>
        <begin position="174"/>
        <end position="194"/>
    </location>
</feature>
<evidence type="ECO:0000256" key="6">
    <source>
        <dbReference type="ARBA" id="ARBA00023136"/>
    </source>
</evidence>
<evidence type="ECO:0000313" key="10">
    <source>
        <dbReference type="EMBL" id="CUP97775.1"/>
    </source>
</evidence>
<feature type="domain" description="Tyrosine-protein kinase G-rich" evidence="9">
    <location>
        <begin position="148"/>
        <end position="193"/>
    </location>
</feature>
<feature type="domain" description="Polysaccharide chain length determinant N-terminal" evidence="8">
    <location>
        <begin position="4"/>
        <end position="94"/>
    </location>
</feature>
<organism evidence="10 11">
    <name type="scientific">Clostridium baratii</name>
    <dbReference type="NCBI Taxonomy" id="1561"/>
    <lineage>
        <taxon>Bacteria</taxon>
        <taxon>Bacillati</taxon>
        <taxon>Bacillota</taxon>
        <taxon>Clostridia</taxon>
        <taxon>Eubacteriales</taxon>
        <taxon>Clostridiaceae</taxon>
        <taxon>Clostridium</taxon>
    </lineage>
</organism>
<dbReference type="RefSeq" id="WP_055207373.1">
    <property type="nucleotide sequence ID" value="NZ_CZBO01000002.1"/>
</dbReference>
<evidence type="ECO:0000256" key="5">
    <source>
        <dbReference type="ARBA" id="ARBA00022989"/>
    </source>
</evidence>
<keyword evidence="5 7" id="KW-1133">Transmembrane helix</keyword>
<evidence type="ECO:0000259" key="9">
    <source>
        <dbReference type="Pfam" id="PF13807"/>
    </source>
</evidence>
<keyword evidence="4 7" id="KW-0812">Transmembrane</keyword>
<dbReference type="PANTHER" id="PTHR32309">
    <property type="entry name" value="TYROSINE-PROTEIN KINASE"/>
    <property type="match status" value="1"/>
</dbReference>
<dbReference type="PANTHER" id="PTHR32309:SF13">
    <property type="entry name" value="FERRIC ENTEROBACTIN TRANSPORT PROTEIN FEPE"/>
    <property type="match status" value="1"/>
</dbReference>
<dbReference type="Pfam" id="PF02706">
    <property type="entry name" value="Wzz"/>
    <property type="match status" value="1"/>
</dbReference>
<dbReference type="Proteomes" id="UP000095563">
    <property type="component" value="Unassembled WGS sequence"/>
</dbReference>
<dbReference type="InterPro" id="IPR032807">
    <property type="entry name" value="GNVR"/>
</dbReference>
<feature type="transmembrane region" description="Helical" evidence="7">
    <location>
        <begin position="21"/>
        <end position="41"/>
    </location>
</feature>
<dbReference type="InterPro" id="IPR003856">
    <property type="entry name" value="LPS_length_determ_N"/>
</dbReference>
<protein>
    <submittedName>
        <fullName evidence="10">Capsular polysaccharide biosynthsis protein</fullName>
    </submittedName>
</protein>
<dbReference type="AlphaFoldDB" id="A0A174SQT7"/>
<dbReference type="InterPro" id="IPR050445">
    <property type="entry name" value="Bact_polysacc_biosynth/exp"/>
</dbReference>